<dbReference type="Gene3D" id="3.40.50.1820">
    <property type="entry name" value="alpha/beta hydrolase"/>
    <property type="match status" value="1"/>
</dbReference>
<dbReference type="InterPro" id="IPR051044">
    <property type="entry name" value="MAG_DAG_Lipase"/>
</dbReference>
<gene>
    <name evidence="2" type="ORF">LHA26_11510</name>
</gene>
<feature type="domain" description="Serine aminopeptidase S33" evidence="1">
    <location>
        <begin position="43"/>
        <end position="294"/>
    </location>
</feature>
<dbReference type="Pfam" id="PF12146">
    <property type="entry name" value="Hydrolase_4"/>
    <property type="match status" value="1"/>
</dbReference>
<accession>A0ABY4X510</accession>
<organism evidence="2 3">
    <name type="scientific">Sphingomonas morindae</name>
    <dbReference type="NCBI Taxonomy" id="1541170"/>
    <lineage>
        <taxon>Bacteria</taxon>
        <taxon>Pseudomonadati</taxon>
        <taxon>Pseudomonadota</taxon>
        <taxon>Alphaproteobacteria</taxon>
        <taxon>Sphingomonadales</taxon>
        <taxon>Sphingomonadaceae</taxon>
        <taxon>Sphingomonas</taxon>
    </lineage>
</organism>
<keyword evidence="3" id="KW-1185">Reference proteome</keyword>
<dbReference type="InterPro" id="IPR022742">
    <property type="entry name" value="Hydrolase_4"/>
</dbReference>
<dbReference type="RefSeq" id="WP_252165750.1">
    <property type="nucleotide sequence ID" value="NZ_CP084930.1"/>
</dbReference>
<evidence type="ECO:0000313" key="3">
    <source>
        <dbReference type="Proteomes" id="UP001056937"/>
    </source>
</evidence>
<dbReference type="Proteomes" id="UP001056937">
    <property type="component" value="Chromosome 1"/>
</dbReference>
<dbReference type="InterPro" id="IPR029058">
    <property type="entry name" value="AB_hydrolase_fold"/>
</dbReference>
<proteinExistence type="predicted"/>
<dbReference type="SUPFAM" id="SSF53474">
    <property type="entry name" value="alpha/beta-Hydrolases"/>
    <property type="match status" value="1"/>
</dbReference>
<evidence type="ECO:0000313" key="2">
    <source>
        <dbReference type="EMBL" id="USI71941.1"/>
    </source>
</evidence>
<name>A0ABY4X510_9SPHN</name>
<protein>
    <submittedName>
        <fullName evidence="2">Alpha/beta hydrolase</fullName>
    </submittedName>
</protein>
<evidence type="ECO:0000259" key="1">
    <source>
        <dbReference type="Pfam" id="PF12146"/>
    </source>
</evidence>
<dbReference type="GO" id="GO:0016787">
    <property type="term" value="F:hydrolase activity"/>
    <property type="evidence" value="ECO:0007669"/>
    <property type="project" value="UniProtKB-KW"/>
</dbReference>
<dbReference type="PANTHER" id="PTHR11614">
    <property type="entry name" value="PHOSPHOLIPASE-RELATED"/>
    <property type="match status" value="1"/>
</dbReference>
<dbReference type="EMBL" id="CP084930">
    <property type="protein sequence ID" value="USI71941.1"/>
    <property type="molecule type" value="Genomic_DNA"/>
</dbReference>
<keyword evidence="2" id="KW-0378">Hydrolase</keyword>
<reference evidence="2" key="1">
    <citation type="journal article" date="2022" name="Toxins">
        <title>Genomic Analysis of Sphingopyxis sp. USTB-05 for Biodegrading Cyanobacterial Hepatotoxins.</title>
        <authorList>
            <person name="Liu C."/>
            <person name="Xu Q."/>
            <person name="Zhao Z."/>
            <person name="Zhang H."/>
            <person name="Liu X."/>
            <person name="Yin C."/>
            <person name="Liu Y."/>
            <person name="Yan H."/>
        </authorList>
    </citation>
    <scope>NUCLEOTIDE SEQUENCE</scope>
    <source>
        <strain evidence="2">NBD5</strain>
    </source>
</reference>
<sequence>MSATATLTDSRLDRRRYPEGFVFATWRAPDGWAHRRFAWPAPAPRGQLLVQTGRADFIEKYLETCGHFQARGWSIEGFDWRGQGGSGRIAPGAGADVRTSLVPLIDDLEAYVAAWRARTPGPHVLLAHSMGGHVALRLVAERGVRLDGLILVAPMLGLNLGRLPLWTARLIVAGARGAGLGARVARHDREAEPARQLRFTADRARYEDSGWWKQQRPDLALGPPSWSWLGAALAGCATLRRLPLERVEVPVLMLVPGRDRLVDPQASVRIAARLPDASLHLFPGARHELLREADADRLAALIAAEAFLDLRVAGR</sequence>